<sequence length="358" mass="42290">MNLLTNKELFETLKKKFIRTKLFSKRLELLLDVVPSQIVGLKKIHLKSINNTNNKPKKTSKATYESQDTKSQDQNGFINLPTDILNQNTLDQSSDDDEHDKNQNFHDDQNNKSLNHNQKENILNINKINPYGYEHLKNDENDNENENKNENEKNYENTNNFDCLQQTQNQKKIILPNNIEFNREVLYLLENLTGISRRSLERGLSCFIERNFGLHNIHPHNKQKIIFGKASLKKNKNKGKINLRKRKKKFKITYKKQTKENQKSNSLKSPIKEKSLRIKKENQTNTLNTNIAQKNKKKKTNPNQKRSPPKISQQKTTGNNEEYYNCYLELSLFPQLNNKVSENNWLFEIEKKYSYEFD</sequence>
<evidence type="ECO:0000313" key="3">
    <source>
        <dbReference type="Proteomes" id="UP001150062"/>
    </source>
</evidence>
<comment type="caution">
    <text evidence="2">The sequence shown here is derived from an EMBL/GenBank/DDBJ whole genome shotgun (WGS) entry which is preliminary data.</text>
</comment>
<keyword evidence="3" id="KW-1185">Reference proteome</keyword>
<feature type="region of interest" description="Disordered" evidence="1">
    <location>
        <begin position="292"/>
        <end position="318"/>
    </location>
</feature>
<feature type="compositionally biased region" description="Basic and acidic residues" evidence="1">
    <location>
        <begin position="99"/>
        <end position="110"/>
    </location>
</feature>
<name>A0ABQ8YY70_9EUKA</name>
<reference evidence="2" key="1">
    <citation type="submission" date="2022-08" db="EMBL/GenBank/DDBJ databases">
        <title>Novel sulfate-reducing endosymbionts in the free-living metamonad Anaeramoeba.</title>
        <authorList>
            <person name="Jerlstrom-Hultqvist J."/>
            <person name="Cepicka I."/>
            <person name="Gallot-Lavallee L."/>
            <person name="Salas-Leiva D."/>
            <person name="Curtis B.A."/>
            <person name="Zahonova K."/>
            <person name="Pipaliya S."/>
            <person name="Dacks J."/>
            <person name="Roger A.J."/>
        </authorList>
    </citation>
    <scope>NUCLEOTIDE SEQUENCE</scope>
    <source>
        <strain evidence="2">Schooner1</strain>
    </source>
</reference>
<feature type="region of interest" description="Disordered" evidence="1">
    <location>
        <begin position="50"/>
        <end position="156"/>
    </location>
</feature>
<dbReference type="Proteomes" id="UP001150062">
    <property type="component" value="Unassembled WGS sequence"/>
</dbReference>
<gene>
    <name evidence="2" type="ORF">M0813_17008</name>
</gene>
<feature type="compositionally biased region" description="Basic and acidic residues" evidence="1">
    <location>
        <begin position="134"/>
        <end position="155"/>
    </location>
</feature>
<feature type="compositionally biased region" description="Polar residues" evidence="1">
    <location>
        <begin position="111"/>
        <end position="127"/>
    </location>
</feature>
<proteinExistence type="predicted"/>
<dbReference type="EMBL" id="JAOAOG010000098">
    <property type="protein sequence ID" value="KAJ6249587.1"/>
    <property type="molecule type" value="Genomic_DNA"/>
</dbReference>
<evidence type="ECO:0000313" key="2">
    <source>
        <dbReference type="EMBL" id="KAJ6249587.1"/>
    </source>
</evidence>
<accession>A0ABQ8YY70</accession>
<organism evidence="2 3">
    <name type="scientific">Anaeramoeba flamelloides</name>
    <dbReference type="NCBI Taxonomy" id="1746091"/>
    <lineage>
        <taxon>Eukaryota</taxon>
        <taxon>Metamonada</taxon>
        <taxon>Anaeramoebidae</taxon>
        <taxon>Anaeramoeba</taxon>
    </lineage>
</organism>
<evidence type="ECO:0000256" key="1">
    <source>
        <dbReference type="SAM" id="MobiDB-lite"/>
    </source>
</evidence>
<protein>
    <submittedName>
        <fullName evidence="2">Uncharacterized protein</fullName>
    </submittedName>
</protein>